<comment type="caution">
    <text evidence="2">The sequence shown here is derived from an EMBL/GenBank/DDBJ whole genome shotgun (WGS) entry which is preliminary data.</text>
</comment>
<dbReference type="AlphaFoldDB" id="A0A956LV72"/>
<reference evidence="2" key="2">
    <citation type="journal article" date="2021" name="Microbiome">
        <title>Successional dynamics and alternative stable states in a saline activated sludge microbial community over 9 years.</title>
        <authorList>
            <person name="Wang Y."/>
            <person name="Ye J."/>
            <person name="Ju F."/>
            <person name="Liu L."/>
            <person name="Boyd J.A."/>
            <person name="Deng Y."/>
            <person name="Parks D.H."/>
            <person name="Jiang X."/>
            <person name="Yin X."/>
            <person name="Woodcroft B.J."/>
            <person name="Tyson G.W."/>
            <person name="Hugenholtz P."/>
            <person name="Polz M.F."/>
            <person name="Zhang T."/>
        </authorList>
    </citation>
    <scope>NUCLEOTIDE SEQUENCE</scope>
    <source>
        <strain evidence="2">HKST-UBA01</strain>
    </source>
</reference>
<evidence type="ECO:0000313" key="3">
    <source>
        <dbReference type="Proteomes" id="UP000697710"/>
    </source>
</evidence>
<feature type="transmembrane region" description="Helical" evidence="1">
    <location>
        <begin position="41"/>
        <end position="64"/>
    </location>
</feature>
<dbReference type="Proteomes" id="UP000697710">
    <property type="component" value="Unassembled WGS sequence"/>
</dbReference>
<proteinExistence type="predicted"/>
<protein>
    <submittedName>
        <fullName evidence="2">Uncharacterized protein</fullName>
    </submittedName>
</protein>
<evidence type="ECO:0000313" key="2">
    <source>
        <dbReference type="EMBL" id="MCA9726144.1"/>
    </source>
</evidence>
<dbReference type="EMBL" id="JAGQHR010000005">
    <property type="protein sequence ID" value="MCA9726144.1"/>
    <property type="molecule type" value="Genomic_DNA"/>
</dbReference>
<name>A0A956LV72_UNCEI</name>
<keyword evidence="1" id="KW-1133">Transmembrane helix</keyword>
<organism evidence="2 3">
    <name type="scientific">Eiseniibacteriota bacterium</name>
    <dbReference type="NCBI Taxonomy" id="2212470"/>
    <lineage>
        <taxon>Bacteria</taxon>
        <taxon>Candidatus Eiseniibacteriota</taxon>
    </lineage>
</organism>
<accession>A0A956LV72</accession>
<feature type="transmembrane region" description="Helical" evidence="1">
    <location>
        <begin position="6"/>
        <end position="29"/>
    </location>
</feature>
<reference evidence="2" key="1">
    <citation type="submission" date="2020-04" db="EMBL/GenBank/DDBJ databases">
        <authorList>
            <person name="Zhang T."/>
        </authorList>
    </citation>
    <scope>NUCLEOTIDE SEQUENCE</scope>
    <source>
        <strain evidence="2">HKST-UBA01</strain>
    </source>
</reference>
<sequence length="141" mass="15509">MFLFEIFFLLLVLTTVVSLVLAGIAALRGRLARAGGILRRLAIGAGLYLVALVVASIVMPRAVYPVGQRQCFDDWCIGVVDSHLEQHGEAGAIMEVTLELSSRARRRPQRELGTAVYVVDRTGKRYEPLPEPNQPPLDVLL</sequence>
<keyword evidence="1" id="KW-0472">Membrane</keyword>
<evidence type="ECO:0000256" key="1">
    <source>
        <dbReference type="SAM" id="Phobius"/>
    </source>
</evidence>
<gene>
    <name evidence="2" type="ORF">KC729_00570</name>
</gene>
<keyword evidence="1" id="KW-0812">Transmembrane</keyword>